<keyword evidence="8 9" id="KW-0687">Ribonucleoprotein</keyword>
<evidence type="ECO:0000313" key="11">
    <source>
        <dbReference type="EMBL" id="WIU81514.1"/>
    </source>
</evidence>
<keyword evidence="3 9" id="KW-0167">Capsid protein</keyword>
<evidence type="ECO:0000256" key="5">
    <source>
        <dbReference type="ARBA" id="ARBA00022884"/>
    </source>
</evidence>
<evidence type="ECO:0000256" key="10">
    <source>
        <dbReference type="SAM" id="MobiDB-lite"/>
    </source>
</evidence>
<comment type="function">
    <text evidence="9">Forms the helical nucleocapsid (NC), protecting the genome from nucleases.</text>
</comment>
<sequence>MQINLGKKFLFSRFGLGISKMSTLNDTIREFKHFKSNPHTRGVLHSAFQGVKNKVIVLVPVGLDPPQRWLLMTFLLQLVWSELSPGSVITGALISLLAFFSEQPAQLIQAMLGDPDIEIQIIDVVKMDLNQPKFATRGASLDKIEMQYQKIARAPPKGSNDNLPYVIKDLAKLIPRTVEELQISVGTVTLQIWILLTKAVTAPDTARDSEMRRWIKYTQQRRADKIYKLESKWCDNARLRIASDLPVRRFMVNILMEINQSTGVRGRIVEMIADIGSYIAEAGLAGFFTTVKYGIETKYSALALSELQGDLSTVLGLMKYYKTLGDKAPYLVILEDSAQVKFAPGSYPLLYSYAMGIATALDRSMAGLIYDKGFLEPAFFRLGRSMVHHLEGNVDMRMAQELGLTSEQTTALKEILRSDAEDSSNPATRRQGRGTLAADPISTAEDIIPTDDTNLAKQLSRSVSLSEDESNASSKLRPPQFLPVDEDLKADMFKDKQTDKEKSVREKMAALRNAVTHPSFMRSSGVSGETKKSLQDELRRLMGSSREYPPSLTNRAFGDKPTNKRPSTPPGGSDMDVLNQSA</sequence>
<feature type="compositionally biased region" description="Polar residues" evidence="10">
    <location>
        <begin position="451"/>
        <end position="465"/>
    </location>
</feature>
<dbReference type="GO" id="GO:0019013">
    <property type="term" value="C:viral nucleocapsid"/>
    <property type="evidence" value="ECO:0007669"/>
    <property type="project" value="UniProtKB-KW"/>
</dbReference>
<evidence type="ECO:0000256" key="4">
    <source>
        <dbReference type="ARBA" id="ARBA00022844"/>
    </source>
</evidence>
<reference evidence="11" key="1">
    <citation type="submission" date="2023-05" db="EMBL/GenBank/DDBJ databases">
        <authorList>
            <person name="Xu J."/>
            <person name="Chen J."/>
            <person name="Ren Y."/>
            <person name="Chen L."/>
            <person name="How W."/>
        </authorList>
    </citation>
    <scope>NUCLEOTIDE SEQUENCE</scope>
    <source>
        <strain evidence="11">Shiyan22</strain>
    </source>
</reference>
<gene>
    <name evidence="11" type="primary">N</name>
</gene>
<keyword evidence="6 9" id="KW-0543">Viral nucleoprotein</keyword>
<evidence type="ECO:0000256" key="7">
    <source>
        <dbReference type="ARBA" id="ARBA00023200"/>
    </source>
</evidence>
<keyword evidence="5 9" id="KW-0694">RNA-binding</keyword>
<keyword evidence="4 9" id="KW-0946">Virion</keyword>
<dbReference type="GO" id="GO:0003723">
    <property type="term" value="F:RNA binding"/>
    <property type="evidence" value="ECO:0007669"/>
    <property type="project" value="UniProtKB-KW"/>
</dbReference>
<comment type="similarity">
    <text evidence="1 9">Belongs to the paramyxoviruses nucleocapsid family.</text>
</comment>
<evidence type="ECO:0000256" key="8">
    <source>
        <dbReference type="ARBA" id="ARBA00023274"/>
    </source>
</evidence>
<dbReference type="InterPro" id="IPR002021">
    <property type="entry name" value="Paramyx_ncap"/>
</dbReference>
<name>A0A9Y1Z401_9MONO</name>
<evidence type="ECO:0000256" key="9">
    <source>
        <dbReference type="RuleBase" id="RU361245"/>
    </source>
</evidence>
<dbReference type="EMBL" id="OQ970179">
    <property type="protein sequence ID" value="WIU81514.1"/>
    <property type="molecule type" value="Viral_cRNA"/>
</dbReference>
<dbReference type="GO" id="GO:0019029">
    <property type="term" value="C:helical viral capsid"/>
    <property type="evidence" value="ECO:0007669"/>
    <property type="project" value="UniProtKB-KW"/>
</dbReference>
<feature type="region of interest" description="Disordered" evidence="10">
    <location>
        <begin position="416"/>
        <end position="485"/>
    </location>
</feature>
<evidence type="ECO:0000256" key="3">
    <source>
        <dbReference type="ARBA" id="ARBA00022561"/>
    </source>
</evidence>
<evidence type="ECO:0000256" key="6">
    <source>
        <dbReference type="ARBA" id="ARBA00023086"/>
    </source>
</evidence>
<dbReference type="GO" id="GO:0005198">
    <property type="term" value="F:structural molecule activity"/>
    <property type="evidence" value="ECO:0007669"/>
    <property type="project" value="InterPro"/>
</dbReference>
<dbReference type="Pfam" id="PF00973">
    <property type="entry name" value="Paramyxo_ncap"/>
    <property type="match status" value="1"/>
</dbReference>
<comment type="subunit">
    <text evidence="9">Homomultimer; forms the nucleocapsid. Binds to the viral genomic RNA. N0 interacts with the phosphoprotein (via N-terminus); this interaction allows P to chaperon N0 to avoid N polymerization before encapsidation. Interacts as N-RNA template with the phosphoprotein (via C-terminus); this interaction positions the polymerase on the template.</text>
</comment>
<comment type="subcellular location">
    <subcellularLocation>
        <location evidence="9">Virion</location>
    </subcellularLocation>
    <subcellularLocation>
        <location evidence="9">Host cytoplasm</location>
    </subcellularLocation>
</comment>
<proteinExistence type="inferred from homology"/>
<keyword evidence="7 9" id="KW-1035">Host cytoplasm</keyword>
<keyword evidence="2 9" id="KW-1139">Helical capsid protein</keyword>
<accession>A0A9Y1Z401</accession>
<dbReference type="GO" id="GO:1990904">
    <property type="term" value="C:ribonucleoprotein complex"/>
    <property type="evidence" value="ECO:0007669"/>
    <property type="project" value="UniProtKB-KW"/>
</dbReference>
<dbReference type="GO" id="GO:0030430">
    <property type="term" value="C:host cell cytoplasm"/>
    <property type="evidence" value="ECO:0007669"/>
    <property type="project" value="UniProtKB-SubCell"/>
</dbReference>
<evidence type="ECO:0000256" key="1">
    <source>
        <dbReference type="ARBA" id="ARBA00007642"/>
    </source>
</evidence>
<evidence type="ECO:0000256" key="2">
    <source>
        <dbReference type="ARBA" id="ARBA00022497"/>
    </source>
</evidence>
<protein>
    <recommendedName>
        <fullName evidence="9">Nucleocapsid</fullName>
    </recommendedName>
    <alternativeName>
        <fullName evidence="9">Nucleocapsid protein</fullName>
    </alternativeName>
</protein>
<organism evidence="11">
    <name type="scientific">Niviventer confucianus jeilongvirus</name>
    <dbReference type="NCBI Taxonomy" id="3049975"/>
    <lineage>
        <taxon>Viruses</taxon>
        <taxon>Riboviria</taxon>
        <taxon>Orthornavirae</taxon>
        <taxon>Negarnaviricota</taxon>
        <taxon>Haploviricotina</taxon>
        <taxon>Monjiviricetes</taxon>
        <taxon>Mononegavirales</taxon>
        <taxon>Paramyxoviridae</taxon>
        <taxon>Orthoparamyxovirinae</taxon>
        <taxon>Jeilongvirus</taxon>
    </lineage>
</organism>
<feature type="region of interest" description="Disordered" evidence="10">
    <location>
        <begin position="517"/>
        <end position="582"/>
    </location>
</feature>
<feature type="compositionally biased region" description="Basic and acidic residues" evidence="10">
    <location>
        <begin position="529"/>
        <end position="540"/>
    </location>
</feature>